<comment type="similarity">
    <text evidence="1">Belongs to the YoeB family.</text>
</comment>
<dbReference type="AlphaFoldDB" id="A0A8J3D3S0"/>
<dbReference type="RefSeq" id="WP_189564410.1">
    <property type="nucleotide sequence ID" value="NZ_BMXF01000002.1"/>
</dbReference>
<keyword evidence="4" id="KW-0255">Endonuclease</keyword>
<keyword evidence="9" id="KW-1185">Reference proteome</keyword>
<evidence type="ECO:0000256" key="5">
    <source>
        <dbReference type="ARBA" id="ARBA00022801"/>
    </source>
</evidence>
<dbReference type="GO" id="GO:0006401">
    <property type="term" value="P:RNA catabolic process"/>
    <property type="evidence" value="ECO:0007669"/>
    <property type="project" value="InterPro"/>
</dbReference>
<evidence type="ECO:0000313" key="9">
    <source>
        <dbReference type="Proteomes" id="UP000598271"/>
    </source>
</evidence>
<reference evidence="8 9" key="1">
    <citation type="journal article" date="2014" name="Int. J. Syst. Evol. Microbiol.">
        <title>Complete genome sequence of Corynebacterium casei LMG S-19264T (=DSM 44701T), isolated from a smear-ripened cheese.</title>
        <authorList>
            <consortium name="US DOE Joint Genome Institute (JGI-PGF)"/>
            <person name="Walter F."/>
            <person name="Albersmeier A."/>
            <person name="Kalinowski J."/>
            <person name="Ruckert C."/>
        </authorList>
    </citation>
    <scope>NUCLEOTIDE SEQUENCE [LARGE SCALE GENOMIC DNA]</scope>
    <source>
        <strain evidence="8 9">KCTC 12866</strain>
    </source>
</reference>
<accession>A0A8J3D3S0</accession>
<gene>
    <name evidence="8" type="ORF">GCM10007390_21060</name>
</gene>
<dbReference type="Gene3D" id="3.30.2310.20">
    <property type="entry name" value="RelE-like"/>
    <property type="match status" value="1"/>
</dbReference>
<dbReference type="GO" id="GO:0004519">
    <property type="term" value="F:endonuclease activity"/>
    <property type="evidence" value="ECO:0007669"/>
    <property type="project" value="UniProtKB-KW"/>
</dbReference>
<feature type="compositionally biased region" description="Basic and acidic residues" evidence="7">
    <location>
        <begin position="1"/>
        <end position="15"/>
    </location>
</feature>
<dbReference type="InterPro" id="IPR035093">
    <property type="entry name" value="RelE/ParE_toxin_dom_sf"/>
</dbReference>
<dbReference type="EMBL" id="BMXF01000002">
    <property type="protein sequence ID" value="GHB67539.1"/>
    <property type="molecule type" value="Genomic_DNA"/>
</dbReference>
<name>A0A8J3D3S0_9BACT</name>
<dbReference type="SUPFAM" id="SSF143011">
    <property type="entry name" value="RelE-like"/>
    <property type="match status" value="1"/>
</dbReference>
<comment type="caution">
    <text evidence="8">The sequence shown here is derived from an EMBL/GenBank/DDBJ whole genome shotgun (WGS) entry which is preliminary data.</text>
</comment>
<evidence type="ECO:0000256" key="1">
    <source>
        <dbReference type="ARBA" id="ARBA00008172"/>
    </source>
</evidence>
<dbReference type="PANTHER" id="PTHR38039:SF1">
    <property type="entry name" value="TOXIN YOEB"/>
    <property type="match status" value="1"/>
</dbReference>
<sequence length="65" mass="7439">MHTAEHCELREEHPETGTGNPERLKHDLAGMWSRRINKKDRLIYKIVESEVVVAILSALGHYGDT</sequence>
<evidence type="ECO:0000256" key="7">
    <source>
        <dbReference type="SAM" id="MobiDB-lite"/>
    </source>
</evidence>
<dbReference type="Proteomes" id="UP000598271">
    <property type="component" value="Unassembled WGS sequence"/>
</dbReference>
<dbReference type="Pfam" id="PF06769">
    <property type="entry name" value="YoeB_toxin"/>
    <property type="match status" value="1"/>
</dbReference>
<organism evidence="8 9">
    <name type="scientific">Persicitalea jodogahamensis</name>
    <dbReference type="NCBI Taxonomy" id="402147"/>
    <lineage>
        <taxon>Bacteria</taxon>
        <taxon>Pseudomonadati</taxon>
        <taxon>Bacteroidota</taxon>
        <taxon>Cytophagia</taxon>
        <taxon>Cytophagales</taxon>
        <taxon>Spirosomataceae</taxon>
        <taxon>Persicitalea</taxon>
    </lineage>
</organism>
<dbReference type="InterPro" id="IPR009614">
    <property type="entry name" value="YoeB_toxin"/>
</dbReference>
<evidence type="ECO:0000256" key="4">
    <source>
        <dbReference type="ARBA" id="ARBA00022759"/>
    </source>
</evidence>
<evidence type="ECO:0000256" key="6">
    <source>
        <dbReference type="ARBA" id="ARBA00030388"/>
    </source>
</evidence>
<dbReference type="PANTHER" id="PTHR38039">
    <property type="entry name" value="TOXIN YOEB"/>
    <property type="match status" value="1"/>
</dbReference>
<dbReference type="NCBIfam" id="TIGR02116">
    <property type="entry name" value="toxin_Txe_YoeB"/>
    <property type="match status" value="1"/>
</dbReference>
<proteinExistence type="inferred from homology"/>
<evidence type="ECO:0000256" key="3">
    <source>
        <dbReference type="ARBA" id="ARBA00022722"/>
    </source>
</evidence>
<dbReference type="GO" id="GO:0016787">
    <property type="term" value="F:hydrolase activity"/>
    <property type="evidence" value="ECO:0007669"/>
    <property type="project" value="UniProtKB-KW"/>
</dbReference>
<protein>
    <recommendedName>
        <fullName evidence="6">Putative mRNA interferase YoeB</fullName>
    </recommendedName>
</protein>
<evidence type="ECO:0000313" key="8">
    <source>
        <dbReference type="EMBL" id="GHB67539.1"/>
    </source>
</evidence>
<feature type="region of interest" description="Disordered" evidence="7">
    <location>
        <begin position="1"/>
        <end position="24"/>
    </location>
</feature>
<keyword evidence="3" id="KW-0540">Nuclease</keyword>
<evidence type="ECO:0000256" key="2">
    <source>
        <dbReference type="ARBA" id="ARBA00022649"/>
    </source>
</evidence>
<keyword evidence="2" id="KW-1277">Toxin-antitoxin system</keyword>
<keyword evidence="5" id="KW-0378">Hydrolase</keyword>